<comment type="caution">
    <text evidence="3">The sequence shown here is derived from an EMBL/GenBank/DDBJ whole genome shotgun (WGS) entry which is preliminary data.</text>
</comment>
<evidence type="ECO:0000256" key="1">
    <source>
        <dbReference type="ARBA" id="ARBA00023172"/>
    </source>
</evidence>
<feature type="compositionally biased region" description="Low complexity" evidence="2">
    <location>
        <begin position="38"/>
        <end position="52"/>
    </location>
</feature>
<dbReference type="InterPro" id="IPR013762">
    <property type="entry name" value="Integrase-like_cat_sf"/>
</dbReference>
<dbReference type="AlphaFoldDB" id="A0A8J3FC16"/>
<evidence type="ECO:0000313" key="3">
    <source>
        <dbReference type="EMBL" id="GGJ98380.1"/>
    </source>
</evidence>
<organism evidence="3 4">
    <name type="scientific">Pilimelia anulata</name>
    <dbReference type="NCBI Taxonomy" id="53371"/>
    <lineage>
        <taxon>Bacteria</taxon>
        <taxon>Bacillati</taxon>
        <taxon>Actinomycetota</taxon>
        <taxon>Actinomycetes</taxon>
        <taxon>Micromonosporales</taxon>
        <taxon>Micromonosporaceae</taxon>
        <taxon>Pilimelia</taxon>
    </lineage>
</organism>
<feature type="region of interest" description="Disordered" evidence="2">
    <location>
        <begin position="1"/>
        <end position="102"/>
    </location>
</feature>
<evidence type="ECO:0000256" key="2">
    <source>
        <dbReference type="SAM" id="MobiDB-lite"/>
    </source>
</evidence>
<dbReference type="GO" id="GO:0006310">
    <property type="term" value="P:DNA recombination"/>
    <property type="evidence" value="ECO:0007669"/>
    <property type="project" value="UniProtKB-KW"/>
</dbReference>
<name>A0A8J3FC16_9ACTN</name>
<dbReference type="InterPro" id="IPR011010">
    <property type="entry name" value="DNA_brk_join_enz"/>
</dbReference>
<sequence length="249" mass="27214">MAPSPTPTTHPPRRPRRPSAIPEQERPRRRRSNRNRLRPQAASTTAAWSPSWCTYGPHGGHLDARDATPRAASLGGPGRCRVGEAPGAGRATRPERSPAAWRPRALAAARAARLPGRLEAHVAAWAPKSLVLPWEIPSGKPITADLLIYDKSGVALDRNTLNRESWWPAVTAAGIAKARKNGMHALRHFYASVLDAGESIKALAAYLGHSDPGFTLRTYTHLMPTRSAPATRWTRRWGTKGRRHGLMTA</sequence>
<dbReference type="Proteomes" id="UP000649739">
    <property type="component" value="Unassembled WGS sequence"/>
</dbReference>
<keyword evidence="1" id="KW-0233">DNA recombination</keyword>
<dbReference type="GO" id="GO:0003677">
    <property type="term" value="F:DNA binding"/>
    <property type="evidence" value="ECO:0007669"/>
    <property type="project" value="InterPro"/>
</dbReference>
<gene>
    <name evidence="3" type="ORF">GCM10010123_30470</name>
</gene>
<dbReference type="SUPFAM" id="SSF56349">
    <property type="entry name" value="DNA breaking-rejoining enzymes"/>
    <property type="match status" value="1"/>
</dbReference>
<feature type="compositionally biased region" description="Basic residues" evidence="2">
    <location>
        <begin position="27"/>
        <end position="37"/>
    </location>
</feature>
<feature type="compositionally biased region" description="Pro residues" evidence="2">
    <location>
        <begin position="1"/>
        <end position="10"/>
    </location>
</feature>
<dbReference type="EMBL" id="BMQB01000006">
    <property type="protein sequence ID" value="GGJ98380.1"/>
    <property type="molecule type" value="Genomic_DNA"/>
</dbReference>
<protein>
    <recommendedName>
        <fullName evidence="5">Tyr recombinase domain-containing protein</fullName>
    </recommendedName>
</protein>
<evidence type="ECO:0000313" key="4">
    <source>
        <dbReference type="Proteomes" id="UP000649739"/>
    </source>
</evidence>
<keyword evidence="4" id="KW-1185">Reference proteome</keyword>
<proteinExistence type="predicted"/>
<dbReference type="Gene3D" id="1.10.443.10">
    <property type="entry name" value="Intergrase catalytic core"/>
    <property type="match status" value="1"/>
</dbReference>
<reference evidence="3" key="2">
    <citation type="submission" date="2020-09" db="EMBL/GenBank/DDBJ databases">
        <authorList>
            <person name="Sun Q."/>
            <person name="Ohkuma M."/>
        </authorList>
    </citation>
    <scope>NUCLEOTIDE SEQUENCE</scope>
    <source>
        <strain evidence="3">JCM 3090</strain>
    </source>
</reference>
<accession>A0A8J3FC16</accession>
<reference evidence="3" key="1">
    <citation type="journal article" date="2014" name="Int. J. Syst. Evol. Microbiol.">
        <title>Complete genome sequence of Corynebacterium casei LMG S-19264T (=DSM 44701T), isolated from a smear-ripened cheese.</title>
        <authorList>
            <consortium name="US DOE Joint Genome Institute (JGI-PGF)"/>
            <person name="Walter F."/>
            <person name="Albersmeier A."/>
            <person name="Kalinowski J."/>
            <person name="Ruckert C."/>
        </authorList>
    </citation>
    <scope>NUCLEOTIDE SEQUENCE</scope>
    <source>
        <strain evidence="3">JCM 3090</strain>
    </source>
</reference>
<evidence type="ECO:0008006" key="5">
    <source>
        <dbReference type="Google" id="ProtNLM"/>
    </source>
</evidence>
<dbReference type="GO" id="GO:0015074">
    <property type="term" value="P:DNA integration"/>
    <property type="evidence" value="ECO:0007669"/>
    <property type="project" value="InterPro"/>
</dbReference>